<evidence type="ECO:0000313" key="8">
    <source>
        <dbReference type="EMBL" id="EFK96971.1"/>
    </source>
</evidence>
<evidence type="ECO:0000256" key="4">
    <source>
        <dbReference type="ARBA" id="ARBA00022490"/>
    </source>
</evidence>
<proteinExistence type="inferred from homology"/>
<keyword evidence="5 8" id="KW-0808">Transferase</keyword>
<dbReference type="InterPro" id="IPR006218">
    <property type="entry name" value="DAHP1/KDSA"/>
</dbReference>
<evidence type="ECO:0000256" key="5">
    <source>
        <dbReference type="ARBA" id="ARBA00022679"/>
    </source>
</evidence>
<comment type="catalytic activity">
    <reaction evidence="6">
        <text>D-arabinose 5-phosphate + phosphoenolpyruvate + H2O = 3-deoxy-alpha-D-manno-2-octulosonate-8-phosphate + phosphate</text>
        <dbReference type="Rhea" id="RHEA:14053"/>
        <dbReference type="ChEBI" id="CHEBI:15377"/>
        <dbReference type="ChEBI" id="CHEBI:43474"/>
        <dbReference type="ChEBI" id="CHEBI:57693"/>
        <dbReference type="ChEBI" id="CHEBI:58702"/>
        <dbReference type="ChEBI" id="CHEBI:85985"/>
        <dbReference type="EC" id="2.5.1.55"/>
    </reaction>
</comment>
<feature type="domain" description="DAHP synthetase I/KDSA" evidence="7">
    <location>
        <begin position="9"/>
        <end position="198"/>
    </location>
</feature>
<dbReference type="EMBL" id="ADZX01000373">
    <property type="protein sequence ID" value="EFK96971.1"/>
    <property type="molecule type" value="Genomic_DNA"/>
</dbReference>
<comment type="similarity">
    <text evidence="2">Belongs to the KdsA family.</text>
</comment>
<dbReference type="Pfam" id="PF00793">
    <property type="entry name" value="DAHP_synth_1"/>
    <property type="match status" value="1"/>
</dbReference>
<dbReference type="PANTHER" id="PTHR21057">
    <property type="entry name" value="PHOSPHO-2-DEHYDRO-3-DEOXYHEPTONATE ALDOLASE"/>
    <property type="match status" value="1"/>
</dbReference>
<dbReference type="EC" id="2.5.1.55" evidence="3"/>
<dbReference type="GO" id="GO:0005737">
    <property type="term" value="C:cytoplasm"/>
    <property type="evidence" value="ECO:0007669"/>
    <property type="project" value="UniProtKB-SubCell"/>
</dbReference>
<keyword evidence="4" id="KW-0963">Cytoplasm</keyword>
<sequence length="198" mass="21883">MMKEVAAGQVKIGPGHPLCLIGGPCVIESEKSALEHAGKIKQIAEKAGWSFVYKSSYDKANRTSLRSFRGPGLKEGLRILAKVKKETGAPVLSDVHSVEEIREAAETLDVLQIPAFLSRQTDLLLEAGRTLKPVNVKKGQFLSPWEMKTVVEKIESTGNRDILLTERGSFFGYNNLVSDFRSLIIMREFGYPVVYDAS</sequence>
<gene>
    <name evidence="8" type="primary">kdsA</name>
    <name evidence="8" type="ORF">LDC_0995</name>
</gene>
<organism evidence="8">
    <name type="scientific">sediment metagenome</name>
    <dbReference type="NCBI Taxonomy" id="749907"/>
    <lineage>
        <taxon>unclassified sequences</taxon>
        <taxon>metagenomes</taxon>
        <taxon>ecological metagenomes</taxon>
    </lineage>
</organism>
<comment type="caution">
    <text evidence="8">The sequence shown here is derived from an EMBL/GenBank/DDBJ whole genome shotgun (WGS) entry which is preliminary data.</text>
</comment>
<dbReference type="InterPro" id="IPR013785">
    <property type="entry name" value="Aldolase_TIM"/>
</dbReference>
<evidence type="ECO:0000256" key="2">
    <source>
        <dbReference type="ARBA" id="ARBA00010499"/>
    </source>
</evidence>
<evidence type="ECO:0000256" key="3">
    <source>
        <dbReference type="ARBA" id="ARBA00012693"/>
    </source>
</evidence>
<reference evidence="8" key="1">
    <citation type="submission" date="2010-07" db="EMBL/GenBank/DDBJ databases">
        <authorList>
            <consortium name="CONSOLIDER consortium CSD2007-00005"/>
            <person name="Guazzaroni M.-E."/>
            <person name="Richter M."/>
            <person name="Garcia-Salamanca A."/>
            <person name="Yarza P."/>
            <person name="Ferrer M."/>
        </authorList>
    </citation>
    <scope>NUCLEOTIDE SEQUENCE</scope>
</reference>
<dbReference type="SUPFAM" id="SSF51569">
    <property type="entry name" value="Aldolase"/>
    <property type="match status" value="1"/>
</dbReference>
<comment type="subcellular location">
    <subcellularLocation>
        <location evidence="1">Cytoplasm</location>
    </subcellularLocation>
</comment>
<evidence type="ECO:0000256" key="6">
    <source>
        <dbReference type="ARBA" id="ARBA00049112"/>
    </source>
</evidence>
<dbReference type="AlphaFoldDB" id="D9PHJ5"/>
<evidence type="ECO:0000256" key="1">
    <source>
        <dbReference type="ARBA" id="ARBA00004496"/>
    </source>
</evidence>
<dbReference type="GO" id="GO:0008676">
    <property type="term" value="F:3-deoxy-8-phosphooctulonate synthase activity"/>
    <property type="evidence" value="ECO:0007669"/>
    <property type="project" value="UniProtKB-EC"/>
</dbReference>
<evidence type="ECO:0000259" key="7">
    <source>
        <dbReference type="Pfam" id="PF00793"/>
    </source>
</evidence>
<feature type="non-terminal residue" evidence="8">
    <location>
        <position position="198"/>
    </location>
</feature>
<dbReference type="NCBIfam" id="NF003543">
    <property type="entry name" value="PRK05198.1"/>
    <property type="match status" value="1"/>
</dbReference>
<accession>D9PHJ5</accession>
<dbReference type="Gene3D" id="3.20.20.70">
    <property type="entry name" value="Aldolase class I"/>
    <property type="match status" value="1"/>
</dbReference>
<dbReference type="InterPro" id="IPR006269">
    <property type="entry name" value="KDO8P_synthase"/>
</dbReference>
<protein>
    <recommendedName>
        <fullName evidence="3">3-deoxy-8-phosphooctulonate synthase</fullName>
        <ecNumber evidence="3">2.5.1.55</ecNumber>
    </recommendedName>
</protein>
<name>D9PHJ5_9ZZZZ</name>
<reference evidence="8" key="2">
    <citation type="journal article" date="2011" name="Microb. Ecol.">
        <title>Taxonomic and Functional Metagenomic Profiling of the Microbial Community in the Anoxic Sediment of a Sub-saline Shallow Lake (Laguna de Carrizo, Central Spain).</title>
        <authorList>
            <person name="Ferrer M."/>
            <person name="Guazzaroni M.E."/>
            <person name="Richter M."/>
            <person name="Garcia-Salamanca A."/>
            <person name="Yarza P."/>
            <person name="Suarez-Suarez A."/>
            <person name="Solano J."/>
            <person name="Alcaide M."/>
            <person name="van Dillewijn P."/>
            <person name="Molina-Henares M.A."/>
            <person name="Lopez-Cortes N."/>
            <person name="Al-Ramahi Y."/>
            <person name="Guerrero C."/>
            <person name="Acosta A."/>
            <person name="de Eugenio L.I."/>
            <person name="Martinez V."/>
            <person name="Marques S."/>
            <person name="Rojo F."/>
            <person name="Santero E."/>
            <person name="Genilloud O."/>
            <person name="Perez-Perez J."/>
            <person name="Rossello-Mora R."/>
            <person name="Ramos J.L."/>
        </authorList>
    </citation>
    <scope>NUCLEOTIDE SEQUENCE</scope>
</reference>